<dbReference type="RefSeq" id="WP_121902572.1">
    <property type="nucleotide sequence ID" value="NZ_REFW01000005.1"/>
</dbReference>
<dbReference type="AlphaFoldDB" id="A0A3M0FYT0"/>
<keyword evidence="1" id="KW-0812">Transmembrane</keyword>
<dbReference type="Pfam" id="PF14017">
    <property type="entry name" value="DUF4233"/>
    <property type="match status" value="1"/>
</dbReference>
<feature type="transmembrane region" description="Helical" evidence="1">
    <location>
        <begin position="84"/>
        <end position="103"/>
    </location>
</feature>
<reference evidence="2 3" key="1">
    <citation type="submission" date="2018-10" db="EMBL/GenBank/DDBJ databases">
        <title>Tessaracoccus antarcticuss sp. nov., isolated from sediment.</title>
        <authorList>
            <person name="Zhou L.Y."/>
            <person name="Du Z.J."/>
        </authorList>
    </citation>
    <scope>NUCLEOTIDE SEQUENCE [LARGE SCALE GENOMIC DNA]</scope>
    <source>
        <strain evidence="2 3">JDX10</strain>
    </source>
</reference>
<keyword evidence="1" id="KW-0472">Membrane</keyword>
<sequence>MRLTPTNPLRSALMSVLVFEVIVFWLGFAGMVQVSGISPVTAGLWVGAASLLAIVATAGLRRGWGYPVGWLTQLAAIALGLLTPWMYAMGLMFTLIWTISFVLGKRLENRPNPNKEAGHP</sequence>
<evidence type="ECO:0000313" key="2">
    <source>
        <dbReference type="EMBL" id="RMB57794.1"/>
    </source>
</evidence>
<keyword evidence="1" id="KW-1133">Transmembrane helix</keyword>
<proteinExistence type="predicted"/>
<evidence type="ECO:0000256" key="1">
    <source>
        <dbReference type="SAM" id="Phobius"/>
    </source>
</evidence>
<dbReference type="OrthoDB" id="3267755at2"/>
<gene>
    <name evidence="2" type="ORF">EAX62_15130</name>
</gene>
<accession>A0A3M0FYT0</accession>
<dbReference type="EMBL" id="REFW01000005">
    <property type="protein sequence ID" value="RMB57794.1"/>
    <property type="molecule type" value="Genomic_DNA"/>
</dbReference>
<protein>
    <submittedName>
        <fullName evidence="2">DUF4233 domain-containing protein</fullName>
    </submittedName>
</protein>
<dbReference type="InterPro" id="IPR025327">
    <property type="entry name" value="DUF4233"/>
</dbReference>
<feature type="transmembrane region" description="Helical" evidence="1">
    <location>
        <begin position="12"/>
        <end position="32"/>
    </location>
</feature>
<keyword evidence="3" id="KW-1185">Reference proteome</keyword>
<organism evidence="2 3">
    <name type="scientific">Tessaracoccus antarcticus</name>
    <dbReference type="NCBI Taxonomy" id="2479848"/>
    <lineage>
        <taxon>Bacteria</taxon>
        <taxon>Bacillati</taxon>
        <taxon>Actinomycetota</taxon>
        <taxon>Actinomycetes</taxon>
        <taxon>Propionibacteriales</taxon>
        <taxon>Propionibacteriaceae</taxon>
        <taxon>Tessaracoccus</taxon>
    </lineage>
</organism>
<name>A0A3M0FYT0_9ACTN</name>
<dbReference type="Proteomes" id="UP000275256">
    <property type="component" value="Unassembled WGS sequence"/>
</dbReference>
<feature type="transmembrane region" description="Helical" evidence="1">
    <location>
        <begin position="44"/>
        <end position="64"/>
    </location>
</feature>
<comment type="caution">
    <text evidence="2">The sequence shown here is derived from an EMBL/GenBank/DDBJ whole genome shotgun (WGS) entry which is preliminary data.</text>
</comment>
<evidence type="ECO:0000313" key="3">
    <source>
        <dbReference type="Proteomes" id="UP000275256"/>
    </source>
</evidence>